<comment type="subcellular location">
    <subcellularLocation>
        <location evidence="2">Cytoplasm</location>
    </subcellularLocation>
    <subcellularLocation>
        <location evidence="1">Nucleus</location>
    </subcellularLocation>
</comment>
<evidence type="ECO:0000256" key="2">
    <source>
        <dbReference type="ARBA" id="ARBA00004496"/>
    </source>
</evidence>
<dbReference type="PANTHER" id="PTHR21664">
    <property type="entry name" value="CHRONIC MYELOGENOUS LEUKEMIA TUMOR ANTIGEN 66"/>
    <property type="match status" value="1"/>
</dbReference>
<dbReference type="PANTHER" id="PTHR21664:SF1">
    <property type="entry name" value="NUDC DOMAIN-CONTAINING PROTEIN 1"/>
    <property type="match status" value="1"/>
</dbReference>
<evidence type="ECO:0000256" key="1">
    <source>
        <dbReference type="ARBA" id="ARBA00004123"/>
    </source>
</evidence>
<evidence type="ECO:0000313" key="5">
    <source>
        <dbReference type="Ensembl" id="ENSPMAP00000002779.1"/>
    </source>
</evidence>
<name>S4RC47_PETMA</name>
<reference evidence="5" key="2">
    <citation type="submission" date="2025-09" db="UniProtKB">
        <authorList>
            <consortium name="Ensembl"/>
        </authorList>
    </citation>
    <scope>IDENTIFICATION</scope>
</reference>
<dbReference type="HOGENOM" id="CLU_1997831_0_0_1"/>
<sequence length="125" mass="13833">MTCSHCRVRAGVDEVELSEDLYTRDHVRVYGMRNHLVADPWDATSVYYVDRAGRVQRVRVALDTYLGTPVPVFRLAREVAGSPGRVSTSMHFLSEERAALCDGAGTLLVLHTGARAVETDAAWEV</sequence>
<keyword evidence="3" id="KW-0963">Cytoplasm</keyword>
<evidence type="ECO:0000256" key="3">
    <source>
        <dbReference type="ARBA" id="ARBA00022490"/>
    </source>
</evidence>
<accession>S4RC47</accession>
<dbReference type="STRING" id="7757.ENSPMAP00000002779"/>
<dbReference type="GO" id="GO:0005634">
    <property type="term" value="C:nucleus"/>
    <property type="evidence" value="ECO:0007669"/>
    <property type="project" value="UniProtKB-SubCell"/>
</dbReference>
<organism evidence="5">
    <name type="scientific">Petromyzon marinus</name>
    <name type="common">Sea lamprey</name>
    <dbReference type="NCBI Taxonomy" id="7757"/>
    <lineage>
        <taxon>Eukaryota</taxon>
        <taxon>Metazoa</taxon>
        <taxon>Chordata</taxon>
        <taxon>Craniata</taxon>
        <taxon>Vertebrata</taxon>
        <taxon>Cyclostomata</taxon>
        <taxon>Hyperoartia</taxon>
        <taxon>Petromyzontiformes</taxon>
        <taxon>Petromyzontidae</taxon>
        <taxon>Petromyzon</taxon>
    </lineage>
</organism>
<protein>
    <recommendedName>
        <fullName evidence="6">MHC class I-like antigen recognition-like domain-containing protein</fullName>
    </recommendedName>
</protein>
<dbReference type="AlphaFoldDB" id="S4RC47"/>
<evidence type="ECO:0008006" key="6">
    <source>
        <dbReference type="Google" id="ProtNLM"/>
    </source>
</evidence>
<dbReference type="GeneTree" id="ENSGT00390000007776"/>
<keyword evidence="4" id="KW-0539">Nucleus</keyword>
<dbReference type="GO" id="GO:0005737">
    <property type="term" value="C:cytoplasm"/>
    <property type="evidence" value="ECO:0007669"/>
    <property type="project" value="UniProtKB-SubCell"/>
</dbReference>
<proteinExistence type="predicted"/>
<evidence type="ECO:0000256" key="4">
    <source>
        <dbReference type="ARBA" id="ARBA00023242"/>
    </source>
</evidence>
<dbReference type="InterPro" id="IPR037895">
    <property type="entry name" value="NUDCD1"/>
</dbReference>
<reference evidence="5" key="1">
    <citation type="submission" date="2025-08" db="UniProtKB">
        <authorList>
            <consortium name="Ensembl"/>
        </authorList>
    </citation>
    <scope>IDENTIFICATION</scope>
</reference>
<dbReference type="Ensembl" id="ENSPMAT00000002792.1">
    <property type="protein sequence ID" value="ENSPMAP00000002779.1"/>
    <property type="gene ID" value="ENSPMAG00000002547.1"/>
</dbReference>